<dbReference type="Pfam" id="PF07715">
    <property type="entry name" value="Plug"/>
    <property type="match status" value="1"/>
</dbReference>
<evidence type="ECO:0000256" key="4">
    <source>
        <dbReference type="RuleBase" id="RU003357"/>
    </source>
</evidence>
<evidence type="ECO:0000256" key="1">
    <source>
        <dbReference type="ARBA" id="ARBA00004442"/>
    </source>
</evidence>
<reference evidence="9" key="1">
    <citation type="submission" date="2017-07" db="EMBL/GenBank/DDBJ databases">
        <title>The cable genome - Insights into the physiology and evolution of filamentous bacteria capable of sulfide oxidation via long distance electron transfer.</title>
        <authorList>
            <person name="Thorup C."/>
            <person name="Bjerg J.T."/>
            <person name="Schreiber L."/>
            <person name="Nielsen L.P."/>
            <person name="Kjeldsen K.U."/>
            <person name="Boesen T."/>
            <person name="Boggild A."/>
            <person name="Meysman F."/>
            <person name="Geelhoed J."/>
            <person name="Schramm A."/>
        </authorList>
    </citation>
    <scope>NUCLEOTIDE SEQUENCE [LARGE SCALE GENOMIC DNA]</scope>
    <source>
        <strain evidence="9">GS</strain>
    </source>
</reference>
<sequence>MRTKRYRKAALMGLTAAALAGQAAAAETEMAEVLVTGDKLITPSMQASETVYTGSEITPKGIELQGAKASTSVYSALDMLPGINVESPDSTGLAAEMSSVRVRGVRSSMGAMTVEGMPNHGGNPIGPRDYLYDMENMRGISIYKGAIPGDIGTGIGSRGGAIELRPDWPGKGFGLRFKQSLGSNSYTRSYVRLDSCPAAETGTAVSGSYSFSQADKWRGEGELGPRNNANVSLSQPLSEKADVKLWYNHNDLDQHLYRPLTWKETQNLSANYEKDFNAARSGLAEKDFEYYDYNRGTYENNDLLAILTLRASDSLRFTVKPYHTREDVEILQGVATVVTPSSGASSSGTSTSAGSSSSGGAAVPSSTYSVQKRLRDIKHTGMVAEAMAEQGDMKGTLGYHLESSDSSILTENYALTGSGLAYRGYGRMTVGEDNDYINSPYVKLAGTRGAFDWQAGLKYFHYTEAASKGYISDKTAPYSLKRAADIDQNEKTLDIWLPTAAAAWRFSNELEGRASYGKTFIRPYSYLPLHNIYSQNRATFLAKGISLQDLFAGYDFEQADIFDIGVRWTSGMFEIAPTFFYGKHKNLLTTIYDPRVDLNYQQNVGEATGYGLDVEMNAYLSSNLTAFINPTWTSMTYDEDLSYAGKRRATEGNQVIDTPEWMVKTGLIWSWQQFELAPMLRYLGERYADAENRSEVDSAFVADLRMSYLLPPMLHSKEMKLSLELNNLLDEEYISSITGSDDSRGGQSSFYQGAPFSAMLIFSVRY</sequence>
<dbReference type="Gene3D" id="2.170.130.10">
    <property type="entry name" value="TonB-dependent receptor, plug domain"/>
    <property type="match status" value="1"/>
</dbReference>
<proteinExistence type="inferred from homology"/>
<keyword evidence="10" id="KW-1185">Reference proteome</keyword>
<dbReference type="Gene3D" id="2.40.170.20">
    <property type="entry name" value="TonB-dependent receptor, beta-barrel domain"/>
    <property type="match status" value="1"/>
</dbReference>
<evidence type="ECO:0000313" key="10">
    <source>
        <dbReference type="Proteomes" id="UP000316238"/>
    </source>
</evidence>
<evidence type="ECO:0000313" key="9">
    <source>
        <dbReference type="EMBL" id="TAA75642.1"/>
    </source>
</evidence>
<keyword evidence="2 4" id="KW-0472">Membrane</keyword>
<dbReference type="EMBL" id="NQJD01000005">
    <property type="protein sequence ID" value="TAA75642.1"/>
    <property type="molecule type" value="Genomic_DNA"/>
</dbReference>
<dbReference type="PANTHER" id="PTHR40980">
    <property type="entry name" value="PLUG DOMAIN-CONTAINING PROTEIN"/>
    <property type="match status" value="1"/>
</dbReference>
<dbReference type="InterPro" id="IPR036942">
    <property type="entry name" value="Beta-barrel_TonB_sf"/>
</dbReference>
<evidence type="ECO:0000256" key="2">
    <source>
        <dbReference type="ARBA" id="ARBA00023136"/>
    </source>
</evidence>
<dbReference type="InterPro" id="IPR012910">
    <property type="entry name" value="Plug_dom"/>
</dbReference>
<comment type="similarity">
    <text evidence="4">Belongs to the TonB-dependent receptor family.</text>
</comment>
<feature type="chain" id="PRO_5022071124" evidence="6">
    <location>
        <begin position="26"/>
        <end position="766"/>
    </location>
</feature>
<dbReference type="SUPFAM" id="SSF56935">
    <property type="entry name" value="Porins"/>
    <property type="match status" value="1"/>
</dbReference>
<protein>
    <submittedName>
        <fullName evidence="9">Iron complex outermembrane recepter protein</fullName>
    </submittedName>
</protein>
<keyword evidence="6" id="KW-0732">Signal</keyword>
<feature type="domain" description="TonB-dependent receptor plug" evidence="8">
    <location>
        <begin position="62"/>
        <end position="148"/>
    </location>
</feature>
<keyword evidence="4" id="KW-0798">TonB box</keyword>
<evidence type="ECO:0000256" key="5">
    <source>
        <dbReference type="SAM" id="MobiDB-lite"/>
    </source>
</evidence>
<dbReference type="Pfam" id="PF00593">
    <property type="entry name" value="TonB_dep_Rec_b-barrel"/>
    <property type="match status" value="1"/>
</dbReference>
<dbReference type="GO" id="GO:0009279">
    <property type="term" value="C:cell outer membrane"/>
    <property type="evidence" value="ECO:0007669"/>
    <property type="project" value="UniProtKB-SubCell"/>
</dbReference>
<dbReference type="PANTHER" id="PTHR40980:SF4">
    <property type="entry name" value="TONB-DEPENDENT RECEPTOR-LIKE BETA-BARREL DOMAIN-CONTAINING PROTEIN"/>
    <property type="match status" value="1"/>
</dbReference>
<dbReference type="Proteomes" id="UP000316238">
    <property type="component" value="Unassembled WGS sequence"/>
</dbReference>
<evidence type="ECO:0000259" key="8">
    <source>
        <dbReference type="Pfam" id="PF07715"/>
    </source>
</evidence>
<evidence type="ECO:0000259" key="7">
    <source>
        <dbReference type="Pfam" id="PF00593"/>
    </source>
</evidence>
<comment type="caution">
    <text evidence="9">The sequence shown here is derived from an EMBL/GenBank/DDBJ whole genome shotgun (WGS) entry which is preliminary data.</text>
</comment>
<feature type="signal peptide" evidence="6">
    <location>
        <begin position="1"/>
        <end position="25"/>
    </location>
</feature>
<keyword evidence="3" id="KW-0998">Cell outer membrane</keyword>
<dbReference type="AlphaFoldDB" id="A0A521G3N3"/>
<dbReference type="InterPro" id="IPR000531">
    <property type="entry name" value="Beta-barrel_TonB"/>
</dbReference>
<dbReference type="InterPro" id="IPR037066">
    <property type="entry name" value="Plug_dom_sf"/>
</dbReference>
<organism evidence="9 10">
    <name type="scientific">Candidatus Electronema aureum</name>
    <dbReference type="NCBI Taxonomy" id="2005002"/>
    <lineage>
        <taxon>Bacteria</taxon>
        <taxon>Pseudomonadati</taxon>
        <taxon>Thermodesulfobacteriota</taxon>
        <taxon>Desulfobulbia</taxon>
        <taxon>Desulfobulbales</taxon>
        <taxon>Desulfobulbaceae</taxon>
        <taxon>Candidatus Electronema</taxon>
    </lineage>
</organism>
<feature type="domain" description="TonB-dependent receptor-like beta-barrel" evidence="7">
    <location>
        <begin position="246"/>
        <end position="728"/>
    </location>
</feature>
<evidence type="ECO:0000256" key="6">
    <source>
        <dbReference type="SAM" id="SignalP"/>
    </source>
</evidence>
<name>A0A521G3N3_9BACT</name>
<gene>
    <name evidence="9" type="ORF">CDV28_105100</name>
</gene>
<accession>A0A521G3N3</accession>
<feature type="region of interest" description="Disordered" evidence="5">
    <location>
        <begin position="340"/>
        <end position="367"/>
    </location>
</feature>
<evidence type="ECO:0000256" key="3">
    <source>
        <dbReference type="ARBA" id="ARBA00023237"/>
    </source>
</evidence>
<comment type="subcellular location">
    <subcellularLocation>
        <location evidence="1 4">Cell outer membrane</location>
    </subcellularLocation>
</comment>